<dbReference type="RefSeq" id="WP_386054950.1">
    <property type="nucleotide sequence ID" value="NZ_JBHTKH010000027.1"/>
</dbReference>
<gene>
    <name evidence="2" type="ORF">ACFQ2V_21030</name>
</gene>
<proteinExistence type="predicted"/>
<comment type="caution">
    <text evidence="2">The sequence shown here is derived from an EMBL/GenBank/DDBJ whole genome shotgun (WGS) entry which is preliminary data.</text>
</comment>
<evidence type="ECO:0000313" key="3">
    <source>
        <dbReference type="Proteomes" id="UP001597046"/>
    </source>
</evidence>
<keyword evidence="3" id="KW-1185">Reference proteome</keyword>
<dbReference type="EMBL" id="JBHTKH010000027">
    <property type="protein sequence ID" value="MFD1056798.1"/>
    <property type="molecule type" value="Genomic_DNA"/>
</dbReference>
<organism evidence="2 3">
    <name type="scientific">Terrabacter terrigena</name>
    <dbReference type="NCBI Taxonomy" id="574718"/>
    <lineage>
        <taxon>Bacteria</taxon>
        <taxon>Bacillati</taxon>
        <taxon>Actinomycetota</taxon>
        <taxon>Actinomycetes</taxon>
        <taxon>Micrococcales</taxon>
        <taxon>Intrasporangiaceae</taxon>
        <taxon>Terrabacter</taxon>
    </lineage>
</organism>
<sequence length="166" mass="18038">MTGDVTRDHLDPLDETWEAWTTRVAADLAALADDEWVTFTVHLRSRASSTYAAEQAPSRQRRWRRTRGPGGEPAPVPDVFVQARRVGEVLAMECIADTEFEGLTDLTGEQLRALVGLGWEPDGEPDLSRTFAVGDPAAAGLLRASLEGVLGAGSPAEVDVRRATRR</sequence>
<protein>
    <submittedName>
        <fullName evidence="2">Uncharacterized protein</fullName>
    </submittedName>
</protein>
<evidence type="ECO:0000256" key="1">
    <source>
        <dbReference type="SAM" id="MobiDB-lite"/>
    </source>
</evidence>
<feature type="region of interest" description="Disordered" evidence="1">
    <location>
        <begin position="50"/>
        <end position="76"/>
    </location>
</feature>
<reference evidence="3" key="1">
    <citation type="journal article" date="2019" name="Int. J. Syst. Evol. Microbiol.">
        <title>The Global Catalogue of Microorganisms (GCM) 10K type strain sequencing project: providing services to taxonomists for standard genome sequencing and annotation.</title>
        <authorList>
            <consortium name="The Broad Institute Genomics Platform"/>
            <consortium name="The Broad Institute Genome Sequencing Center for Infectious Disease"/>
            <person name="Wu L."/>
            <person name="Ma J."/>
        </authorList>
    </citation>
    <scope>NUCLEOTIDE SEQUENCE [LARGE SCALE GENOMIC DNA]</scope>
    <source>
        <strain evidence="3">CCUG 57508</strain>
    </source>
</reference>
<dbReference type="Proteomes" id="UP001597046">
    <property type="component" value="Unassembled WGS sequence"/>
</dbReference>
<accession>A0ABW3N1I5</accession>
<evidence type="ECO:0000313" key="2">
    <source>
        <dbReference type="EMBL" id="MFD1056798.1"/>
    </source>
</evidence>
<name>A0ABW3N1I5_9MICO</name>